<sequence>MYSREYNPLAPITEAAIILVLSSCLWTAQSASTIPASRVCLPGPRMLPVREYPTMTGQPASNTGQPLNNTGQPANDTGQPSSNAGQPLINTGQLVNNTGEPVNNTGPTCYTEQPTNNSGHAANNARHPASIKDSYNIANASAHSSGGTVNAQITVSGKTSSSDADQQHTVNAVQPANNTGNPASITGQPVNTTGHPESNAGQPASNTGQPTSNTGQPANNTGQPARNAGQAAGIEDSYNIVNASAHSSGGTANAEIAVSGKTSNSDAEKPSNSTGRPLSVPPEQLSRNERPKNTTTLFVSGVDTMASKLPVQRSARDIGKQSNIEKADRKCLIFGDSISIGYTPYVTKALKDKCTVYHAPWDVRDGGALDSSHGLDCLDISLSSSLGLPVVYDVIVFNFGLHDIDCSGDMPEEYTSAENYSKNLSRLKTLLASKAGDLAFVLTTPVLYNCTMDDSVKAYNTIAMDVMRAEPQVPVIDLYNVVIDQCGAPPYKDLSNCLIADPKPSPHYTPRGYALLATHVTEAIEGMLDELHVMRHMASDGDVKEPTRKIPRYLIKVPVLSTRGTYVVGNITVLDSAQVGQNGR</sequence>
<dbReference type="eggNOG" id="KOG3627">
    <property type="taxonomic scope" value="Eukaryota"/>
</dbReference>
<dbReference type="STRING" id="45351.A7RLH2"/>
<dbReference type="CDD" id="cd00229">
    <property type="entry name" value="SGNH_hydrolase"/>
    <property type="match status" value="1"/>
</dbReference>
<dbReference type="Proteomes" id="UP000001593">
    <property type="component" value="Unassembled WGS sequence"/>
</dbReference>
<dbReference type="InParanoid" id="A7RLH2"/>
<dbReference type="AlphaFoldDB" id="A7RLH2"/>
<feature type="compositionally biased region" description="Polar residues" evidence="1">
    <location>
        <begin position="55"/>
        <end position="121"/>
    </location>
</feature>
<proteinExistence type="predicted"/>
<dbReference type="EMBL" id="DS469518">
    <property type="protein sequence ID" value="EDO47604.1"/>
    <property type="molecule type" value="Genomic_DNA"/>
</dbReference>
<reference evidence="2 3" key="1">
    <citation type="journal article" date="2007" name="Science">
        <title>Sea anemone genome reveals ancestral eumetazoan gene repertoire and genomic organization.</title>
        <authorList>
            <person name="Putnam N.H."/>
            <person name="Srivastava M."/>
            <person name="Hellsten U."/>
            <person name="Dirks B."/>
            <person name="Chapman J."/>
            <person name="Salamov A."/>
            <person name="Terry A."/>
            <person name="Shapiro H."/>
            <person name="Lindquist E."/>
            <person name="Kapitonov V.V."/>
            <person name="Jurka J."/>
            <person name="Genikhovich G."/>
            <person name="Grigoriev I.V."/>
            <person name="Lucas S.M."/>
            <person name="Steele R.E."/>
            <person name="Finnerty J.R."/>
            <person name="Technau U."/>
            <person name="Martindale M.Q."/>
            <person name="Rokhsar D.S."/>
        </authorList>
    </citation>
    <scope>NUCLEOTIDE SEQUENCE [LARGE SCALE GENOMIC DNA]</scope>
    <source>
        <strain evidence="3">CH2 X CH6</strain>
    </source>
</reference>
<feature type="region of interest" description="Disordered" evidence="1">
    <location>
        <begin position="173"/>
        <end position="230"/>
    </location>
</feature>
<dbReference type="HOGENOM" id="CLU_467189_0_0_1"/>
<protein>
    <recommendedName>
        <fullName evidence="4">SGNH hydrolase-type esterase domain-containing protein</fullName>
    </recommendedName>
</protein>
<feature type="region of interest" description="Disordered" evidence="1">
    <location>
        <begin position="258"/>
        <end position="293"/>
    </location>
</feature>
<evidence type="ECO:0000313" key="2">
    <source>
        <dbReference type="EMBL" id="EDO47604.1"/>
    </source>
</evidence>
<dbReference type="InterPro" id="IPR036514">
    <property type="entry name" value="SGNH_hydro_sf"/>
</dbReference>
<evidence type="ECO:0000313" key="3">
    <source>
        <dbReference type="Proteomes" id="UP000001593"/>
    </source>
</evidence>
<accession>A7RLH2</accession>
<organism evidence="2 3">
    <name type="scientific">Nematostella vectensis</name>
    <name type="common">Starlet sea anemone</name>
    <dbReference type="NCBI Taxonomy" id="45351"/>
    <lineage>
        <taxon>Eukaryota</taxon>
        <taxon>Metazoa</taxon>
        <taxon>Cnidaria</taxon>
        <taxon>Anthozoa</taxon>
        <taxon>Hexacorallia</taxon>
        <taxon>Actiniaria</taxon>
        <taxon>Edwardsiidae</taxon>
        <taxon>Nematostella</taxon>
    </lineage>
</organism>
<dbReference type="Gene3D" id="3.40.50.1110">
    <property type="entry name" value="SGNH hydrolase"/>
    <property type="match status" value="1"/>
</dbReference>
<name>A7RLH2_NEMVE</name>
<gene>
    <name evidence="2" type="ORF">NEMVEDRAFT_v1g198844</name>
</gene>
<keyword evidence="3" id="KW-1185">Reference proteome</keyword>
<feature type="region of interest" description="Disordered" evidence="1">
    <location>
        <begin position="53"/>
        <end position="126"/>
    </location>
</feature>
<feature type="compositionally biased region" description="Polar residues" evidence="1">
    <location>
        <begin position="173"/>
        <end position="224"/>
    </location>
</feature>
<dbReference type="SUPFAM" id="SSF52266">
    <property type="entry name" value="SGNH hydrolase"/>
    <property type="match status" value="1"/>
</dbReference>
<evidence type="ECO:0008006" key="4">
    <source>
        <dbReference type="Google" id="ProtNLM"/>
    </source>
</evidence>
<feature type="compositionally biased region" description="Polar residues" evidence="1">
    <location>
        <begin position="260"/>
        <end position="276"/>
    </location>
</feature>
<evidence type="ECO:0000256" key="1">
    <source>
        <dbReference type="SAM" id="MobiDB-lite"/>
    </source>
</evidence>